<sequence>MRTTLMAAALVALPLLAGCGGDAEPVADVPAPTTPAQTTTTSAATSSSTPTEGAPAGGDLTEAEIAAALTGKGLPQKQADCAARIYVEEEISESGLREILETDFSAGPIDSSKLELSAEDRARLSTASQRLVQECIL</sequence>
<protein>
    <recommendedName>
        <fullName evidence="5">DUF732 domain-containing protein</fullName>
    </recommendedName>
</protein>
<feature type="compositionally biased region" description="Low complexity" evidence="1">
    <location>
        <begin position="30"/>
        <end position="51"/>
    </location>
</feature>
<name>A0A366DMS1_9NOCA</name>
<accession>A0A366DMS1</accession>
<proteinExistence type="predicted"/>
<evidence type="ECO:0000313" key="3">
    <source>
        <dbReference type="EMBL" id="RBO91390.1"/>
    </source>
</evidence>
<dbReference type="OrthoDB" id="4565427at2"/>
<evidence type="ECO:0000256" key="2">
    <source>
        <dbReference type="SAM" id="SignalP"/>
    </source>
</evidence>
<evidence type="ECO:0000313" key="4">
    <source>
        <dbReference type="Proteomes" id="UP000252586"/>
    </source>
</evidence>
<keyword evidence="2" id="KW-0732">Signal</keyword>
<dbReference type="AlphaFoldDB" id="A0A366DMS1"/>
<reference evidence="3 4" key="1">
    <citation type="submission" date="2018-06" db="EMBL/GenBank/DDBJ databases">
        <title>Genomic Encyclopedia of Type Strains, Phase IV (KMG-IV): sequencing the most valuable type-strain genomes for metagenomic binning, comparative biology and taxonomic classification.</title>
        <authorList>
            <person name="Goeker M."/>
        </authorList>
    </citation>
    <scope>NUCLEOTIDE SEQUENCE [LARGE SCALE GENOMIC DNA]</scope>
    <source>
        <strain evidence="3 4">DSM 44599</strain>
    </source>
</reference>
<dbReference type="EMBL" id="QNRE01000004">
    <property type="protein sequence ID" value="RBO91390.1"/>
    <property type="molecule type" value="Genomic_DNA"/>
</dbReference>
<feature type="signal peptide" evidence="2">
    <location>
        <begin position="1"/>
        <end position="17"/>
    </location>
</feature>
<dbReference type="Proteomes" id="UP000252586">
    <property type="component" value="Unassembled WGS sequence"/>
</dbReference>
<dbReference type="PROSITE" id="PS51257">
    <property type="entry name" value="PROKAR_LIPOPROTEIN"/>
    <property type="match status" value="1"/>
</dbReference>
<gene>
    <name evidence="3" type="ORF">DFR74_10492</name>
</gene>
<feature type="chain" id="PRO_5039230405" description="DUF732 domain-containing protein" evidence="2">
    <location>
        <begin position="18"/>
        <end position="137"/>
    </location>
</feature>
<feature type="region of interest" description="Disordered" evidence="1">
    <location>
        <begin position="26"/>
        <end position="60"/>
    </location>
</feature>
<evidence type="ECO:0008006" key="5">
    <source>
        <dbReference type="Google" id="ProtNLM"/>
    </source>
</evidence>
<organism evidence="3 4">
    <name type="scientific">Nocardia puris</name>
    <dbReference type="NCBI Taxonomy" id="208602"/>
    <lineage>
        <taxon>Bacteria</taxon>
        <taxon>Bacillati</taxon>
        <taxon>Actinomycetota</taxon>
        <taxon>Actinomycetes</taxon>
        <taxon>Mycobacteriales</taxon>
        <taxon>Nocardiaceae</taxon>
        <taxon>Nocardia</taxon>
    </lineage>
</organism>
<keyword evidence="4" id="KW-1185">Reference proteome</keyword>
<dbReference type="STRING" id="1210090.GCA_001613185_00847"/>
<evidence type="ECO:0000256" key="1">
    <source>
        <dbReference type="SAM" id="MobiDB-lite"/>
    </source>
</evidence>
<comment type="caution">
    <text evidence="3">The sequence shown here is derived from an EMBL/GenBank/DDBJ whole genome shotgun (WGS) entry which is preliminary data.</text>
</comment>
<dbReference type="RefSeq" id="WP_147265822.1">
    <property type="nucleotide sequence ID" value="NZ_QNRE01000004.1"/>
</dbReference>